<name>A0A9Y2IQ26_9PSEU</name>
<gene>
    <name evidence="5" type="ORF">QRX50_17465</name>
</gene>
<evidence type="ECO:0000256" key="3">
    <source>
        <dbReference type="ARBA" id="ARBA00023002"/>
    </source>
</evidence>
<evidence type="ECO:0000259" key="4">
    <source>
        <dbReference type="Pfam" id="PF01872"/>
    </source>
</evidence>
<dbReference type="InterPro" id="IPR050765">
    <property type="entry name" value="Riboflavin_Biosynth_HTPR"/>
</dbReference>
<accession>A0A9Y2IQ26</accession>
<dbReference type="GO" id="GO:0008703">
    <property type="term" value="F:5-amino-6-(5-phosphoribosylamino)uracil reductase activity"/>
    <property type="evidence" value="ECO:0007669"/>
    <property type="project" value="InterPro"/>
</dbReference>
<dbReference type="InterPro" id="IPR024072">
    <property type="entry name" value="DHFR-like_dom_sf"/>
</dbReference>
<keyword evidence="3" id="KW-0560">Oxidoreductase</keyword>
<dbReference type="SUPFAM" id="SSF53597">
    <property type="entry name" value="Dihydrofolate reductase-like"/>
    <property type="match status" value="1"/>
</dbReference>
<comment type="pathway">
    <text evidence="1">Cofactor biosynthesis; riboflavin biosynthesis.</text>
</comment>
<dbReference type="AlphaFoldDB" id="A0A9Y2IQ26"/>
<proteinExistence type="predicted"/>
<dbReference type="KEGG" id="acab:QRX50_17465"/>
<feature type="domain" description="Bacterial bifunctional deaminase-reductase C-terminal" evidence="4">
    <location>
        <begin position="28"/>
        <end position="231"/>
    </location>
</feature>
<dbReference type="Gene3D" id="3.40.430.10">
    <property type="entry name" value="Dihydrofolate Reductase, subunit A"/>
    <property type="match status" value="1"/>
</dbReference>
<sequence length="244" mass="25867">MREIFPGTRDLAEADLEALYAYRAPEKWLVVNFVSSTDGAVTVDGRSASLSTPADRVIYRLGNDLADVVLVGAGTALIEGFQGMRPDEHSAERRRRHGLAPIPPVAVVTGGGSLRPDAPVITNALVPTIVITHAATDPDLRAAWTAAGADVLVAGTDTVDLRSAVDTLAARGLTRIDCEGGPHLFASLLAADAVDEFRLTLSPFLVAGRAPRPTFGDAIDPARLDLASVLEQDGTLMLRYLLRH</sequence>
<evidence type="ECO:0000313" key="5">
    <source>
        <dbReference type="EMBL" id="WIX82423.1"/>
    </source>
</evidence>
<dbReference type="PANTHER" id="PTHR38011">
    <property type="entry name" value="DIHYDROFOLATE REDUCTASE FAMILY PROTEIN (AFU_ORTHOLOGUE AFUA_8G06820)"/>
    <property type="match status" value="1"/>
</dbReference>
<dbReference type="PANTHER" id="PTHR38011:SF7">
    <property type="entry name" value="2,5-DIAMINO-6-RIBOSYLAMINO-4(3H)-PYRIMIDINONE 5'-PHOSPHATE REDUCTASE"/>
    <property type="match status" value="1"/>
</dbReference>
<dbReference type="Pfam" id="PF01872">
    <property type="entry name" value="RibD_C"/>
    <property type="match status" value="1"/>
</dbReference>
<keyword evidence="6" id="KW-1185">Reference proteome</keyword>
<dbReference type="EMBL" id="CP127294">
    <property type="protein sequence ID" value="WIX82423.1"/>
    <property type="molecule type" value="Genomic_DNA"/>
</dbReference>
<keyword evidence="2" id="KW-0521">NADP</keyword>
<reference evidence="5 6" key="1">
    <citation type="submission" date="2023-06" db="EMBL/GenBank/DDBJ databases">
        <authorList>
            <person name="Oyuntsetseg B."/>
            <person name="Kim S.B."/>
        </authorList>
    </citation>
    <scope>NUCLEOTIDE SEQUENCE [LARGE SCALE GENOMIC DNA]</scope>
    <source>
        <strain evidence="5 6">2-15</strain>
    </source>
</reference>
<organism evidence="5 6">
    <name type="scientific">Amycolatopsis carbonis</name>
    <dbReference type="NCBI Taxonomy" id="715471"/>
    <lineage>
        <taxon>Bacteria</taxon>
        <taxon>Bacillati</taxon>
        <taxon>Actinomycetota</taxon>
        <taxon>Actinomycetes</taxon>
        <taxon>Pseudonocardiales</taxon>
        <taxon>Pseudonocardiaceae</taxon>
        <taxon>Amycolatopsis</taxon>
    </lineage>
</organism>
<protein>
    <submittedName>
        <fullName evidence="5">Pyrimidine reductase family protein</fullName>
    </submittedName>
</protein>
<dbReference type="InterPro" id="IPR002734">
    <property type="entry name" value="RibDG_C"/>
</dbReference>
<dbReference type="Proteomes" id="UP001236014">
    <property type="component" value="Chromosome"/>
</dbReference>
<evidence type="ECO:0000256" key="2">
    <source>
        <dbReference type="ARBA" id="ARBA00022857"/>
    </source>
</evidence>
<dbReference type="GO" id="GO:0009231">
    <property type="term" value="P:riboflavin biosynthetic process"/>
    <property type="evidence" value="ECO:0007669"/>
    <property type="project" value="InterPro"/>
</dbReference>
<evidence type="ECO:0000313" key="6">
    <source>
        <dbReference type="Proteomes" id="UP001236014"/>
    </source>
</evidence>
<evidence type="ECO:0000256" key="1">
    <source>
        <dbReference type="ARBA" id="ARBA00005104"/>
    </source>
</evidence>